<evidence type="ECO:0000313" key="2">
    <source>
        <dbReference type="Proteomes" id="UP000238523"/>
    </source>
</evidence>
<dbReference type="AlphaFoldDB" id="A0A2K9ZDU5"/>
<proteinExistence type="predicted"/>
<evidence type="ECO:0000313" key="1">
    <source>
        <dbReference type="EMBL" id="AUW46425.1"/>
    </source>
</evidence>
<reference evidence="1 2" key="1">
    <citation type="submission" date="2017-11" db="EMBL/GenBank/DDBJ databases">
        <title>Complete genome of Rhizobium leguminosarum Norway, an ineffective micro-symbiont.</title>
        <authorList>
            <person name="Hoffrichter A."/>
            <person name="Liang J."/>
            <person name="Brachmann A."/>
            <person name="Marin M."/>
        </authorList>
    </citation>
    <scope>NUCLEOTIDE SEQUENCE [LARGE SCALE GENOMIC DNA]</scope>
    <source>
        <strain evidence="1 2">Norway</strain>
        <plasmid evidence="2">prln1</plasmid>
    </source>
</reference>
<accession>A0A2K9ZDU5</accession>
<gene>
    <name evidence="1" type="ORF">CUJ84_pRLN1000971</name>
</gene>
<dbReference type="Proteomes" id="UP000238523">
    <property type="component" value="Plasmid pRLN1"/>
</dbReference>
<geneLocation type="plasmid" evidence="2">
    <name>prln1</name>
</geneLocation>
<protein>
    <submittedName>
        <fullName evidence="1">Uncharacterized protein</fullName>
    </submittedName>
</protein>
<organism evidence="1 2">
    <name type="scientific">Rhizobium leguminosarum</name>
    <dbReference type="NCBI Taxonomy" id="384"/>
    <lineage>
        <taxon>Bacteria</taxon>
        <taxon>Pseudomonadati</taxon>
        <taxon>Pseudomonadota</taxon>
        <taxon>Alphaproteobacteria</taxon>
        <taxon>Hyphomicrobiales</taxon>
        <taxon>Rhizobiaceae</taxon>
        <taxon>Rhizobium/Agrobacterium group</taxon>
        <taxon>Rhizobium</taxon>
    </lineage>
</organism>
<dbReference type="EMBL" id="CP025013">
    <property type="protein sequence ID" value="AUW46425.1"/>
    <property type="molecule type" value="Genomic_DNA"/>
</dbReference>
<keyword evidence="1" id="KW-0614">Plasmid</keyword>
<name>A0A2K9ZDU5_RHILE</name>
<sequence>MTLGFERPRLFGVHCVSSGTAHRGTRIFRLGSRTSHCCCPLAFSCEMKRLASSRISNRPCVCSVERSVSMLQEARHNAQADRAVLKSIDRSNGAPSAAKWVTLRGSERLPKCGTHFQGISAARAPLNASYRSRVNAADNVQRIVIGSFGGTTSAKKSLPLKQLEAADDVIFCEPGCVEHPTPDLLCQSTPSSGYRCVARGFRPCGGYGFRPCADGASFR</sequence>